<feature type="binding site" evidence="7">
    <location>
        <position position="239"/>
    </location>
    <ligand>
        <name>Mg(2+)</name>
        <dbReference type="ChEBI" id="CHEBI:18420"/>
        <label>1</label>
        <note>catalytic</note>
    </ligand>
</feature>
<feature type="non-terminal residue" evidence="9">
    <location>
        <position position="1"/>
    </location>
</feature>
<keyword evidence="4 7" id="KW-0479">Metal-binding</keyword>
<dbReference type="EC" id="3.1.3.25" evidence="8"/>
<keyword evidence="5 8" id="KW-0378">Hydrolase</keyword>
<name>A0A9N9E5A5_9GLOM</name>
<evidence type="ECO:0000256" key="1">
    <source>
        <dbReference type="ARBA" id="ARBA00001033"/>
    </source>
</evidence>
<dbReference type="GO" id="GO:0007165">
    <property type="term" value="P:signal transduction"/>
    <property type="evidence" value="ECO:0007669"/>
    <property type="project" value="TreeGrafter"/>
</dbReference>
<dbReference type="InterPro" id="IPR000760">
    <property type="entry name" value="Inositol_monophosphatase-like"/>
</dbReference>
<dbReference type="GO" id="GO:0008934">
    <property type="term" value="F:inositol monophosphate 1-phosphatase activity"/>
    <property type="evidence" value="ECO:0007669"/>
    <property type="project" value="InterPro"/>
</dbReference>
<dbReference type="InterPro" id="IPR033942">
    <property type="entry name" value="IMPase"/>
</dbReference>
<dbReference type="Gene3D" id="3.40.190.80">
    <property type="match status" value="1"/>
</dbReference>
<feature type="binding site" evidence="7">
    <location>
        <position position="69"/>
    </location>
    <ligand>
        <name>Mg(2+)</name>
        <dbReference type="ChEBI" id="CHEBI:18420"/>
        <label>1</label>
        <note>catalytic</note>
    </ligand>
</feature>
<dbReference type="CDD" id="cd01639">
    <property type="entry name" value="IMPase"/>
    <property type="match status" value="1"/>
</dbReference>
<dbReference type="EMBL" id="CAJVPQ010004961">
    <property type="protein sequence ID" value="CAG8661338.1"/>
    <property type="molecule type" value="Genomic_DNA"/>
</dbReference>
<feature type="binding site" evidence="7">
    <location>
        <position position="92"/>
    </location>
    <ligand>
        <name>Mg(2+)</name>
        <dbReference type="ChEBI" id="CHEBI:18420"/>
        <label>1</label>
        <note>catalytic</note>
    </ligand>
</feature>
<reference evidence="9" key="1">
    <citation type="submission" date="2021-06" db="EMBL/GenBank/DDBJ databases">
        <authorList>
            <person name="Kallberg Y."/>
            <person name="Tangrot J."/>
            <person name="Rosling A."/>
        </authorList>
    </citation>
    <scope>NUCLEOTIDE SEQUENCE</scope>
    <source>
        <strain evidence="9">UK204</strain>
    </source>
</reference>
<dbReference type="PROSITE" id="PS00629">
    <property type="entry name" value="IMP_1"/>
    <property type="match status" value="1"/>
</dbReference>
<evidence type="ECO:0000256" key="2">
    <source>
        <dbReference type="ARBA" id="ARBA00001946"/>
    </source>
</evidence>
<dbReference type="PANTHER" id="PTHR20854:SF4">
    <property type="entry name" value="INOSITOL-1-MONOPHOSPHATASE-RELATED"/>
    <property type="match status" value="1"/>
</dbReference>
<dbReference type="PRINTS" id="PR00377">
    <property type="entry name" value="IMPHPHTASES"/>
</dbReference>
<comment type="cofactor">
    <cofactor evidence="2 7 8">
        <name>Mg(2+)</name>
        <dbReference type="ChEBI" id="CHEBI:18420"/>
    </cofactor>
</comment>
<comment type="pathway">
    <text evidence="8">Polyol metabolism; myo-inositol biosynthesis; myo-inositol from D-glucose 6-phosphate: step 2/2.</text>
</comment>
<dbReference type="GO" id="GO:0046872">
    <property type="term" value="F:metal ion binding"/>
    <property type="evidence" value="ECO:0007669"/>
    <property type="project" value="UniProtKB-KW"/>
</dbReference>
<feature type="binding site" evidence="7">
    <location>
        <position position="91"/>
    </location>
    <ligand>
        <name>Mg(2+)</name>
        <dbReference type="ChEBI" id="CHEBI:18420"/>
        <label>1</label>
        <note>catalytic</note>
    </ligand>
</feature>
<evidence type="ECO:0000256" key="6">
    <source>
        <dbReference type="ARBA" id="ARBA00022842"/>
    </source>
</evidence>
<comment type="caution">
    <text evidence="9">The sequence shown here is derived from an EMBL/GenBank/DDBJ whole genome shotgun (WGS) entry which is preliminary data.</text>
</comment>
<dbReference type="GO" id="GO:0006020">
    <property type="term" value="P:inositol metabolic process"/>
    <property type="evidence" value="ECO:0007669"/>
    <property type="project" value="TreeGrafter"/>
</dbReference>
<keyword evidence="10" id="KW-1185">Reference proteome</keyword>
<evidence type="ECO:0000256" key="4">
    <source>
        <dbReference type="ARBA" id="ARBA00022723"/>
    </source>
</evidence>
<dbReference type="AlphaFoldDB" id="A0A9N9E5A5"/>
<organism evidence="9 10">
    <name type="scientific">Funneliformis caledonium</name>
    <dbReference type="NCBI Taxonomy" id="1117310"/>
    <lineage>
        <taxon>Eukaryota</taxon>
        <taxon>Fungi</taxon>
        <taxon>Fungi incertae sedis</taxon>
        <taxon>Mucoromycota</taxon>
        <taxon>Glomeromycotina</taxon>
        <taxon>Glomeromycetes</taxon>
        <taxon>Glomerales</taxon>
        <taxon>Glomeraceae</taxon>
        <taxon>Funneliformis</taxon>
    </lineage>
</organism>
<evidence type="ECO:0000256" key="7">
    <source>
        <dbReference type="PIRSR" id="PIRSR600760-2"/>
    </source>
</evidence>
<dbReference type="Pfam" id="PF00459">
    <property type="entry name" value="Inositol_P"/>
    <property type="match status" value="1"/>
</dbReference>
<dbReference type="OrthoDB" id="10254945at2759"/>
<dbReference type="Proteomes" id="UP000789570">
    <property type="component" value="Unassembled WGS sequence"/>
</dbReference>
<comment type="catalytic activity">
    <reaction evidence="1 8">
        <text>a myo-inositol phosphate + H2O = myo-inositol + phosphate</text>
        <dbReference type="Rhea" id="RHEA:24056"/>
        <dbReference type="ChEBI" id="CHEBI:15377"/>
        <dbReference type="ChEBI" id="CHEBI:17268"/>
        <dbReference type="ChEBI" id="CHEBI:43474"/>
        <dbReference type="ChEBI" id="CHEBI:84139"/>
        <dbReference type="EC" id="3.1.3.25"/>
    </reaction>
</comment>
<sequence length="312" mass="34294">VYLDFATSLAQECGKIILEASIARYSKTKKVYEKHGNPSDLVTETDKMVEELIKSRIISNFPEHRFIGEETTAAGLQYELTNDPTWIVDPIDGTTNFVHGFPFVAVCIGLTINKEPVVGAIFNPFLNQLFTARKGNGAYLNLNTKLPLSHPHPPLTLPPNLSQCLIVTEYGSDRSPMVIGKKVQSIHNMVSISGNDNSSNKNSGSVHGVRSLGSAALNIMEVVKGEADIFWEIGCWEWDVTAAIVILREAGGLIVSGNGPNEEPVDILGRKYLAVRAGSPYEGDETSKQSQLRLVRELWNVVEEIDCPRTNE</sequence>
<gene>
    <name evidence="9" type="ORF">FCALED_LOCUS11559</name>
</gene>
<evidence type="ECO:0000256" key="5">
    <source>
        <dbReference type="ARBA" id="ARBA00022801"/>
    </source>
</evidence>
<proteinExistence type="inferred from homology"/>
<dbReference type="SUPFAM" id="SSF56655">
    <property type="entry name" value="Carbohydrate phosphatase"/>
    <property type="match status" value="1"/>
</dbReference>
<evidence type="ECO:0000313" key="10">
    <source>
        <dbReference type="Proteomes" id="UP000789570"/>
    </source>
</evidence>
<protein>
    <recommendedName>
        <fullName evidence="8">Inositol-1-monophosphatase</fullName>
        <ecNumber evidence="8">3.1.3.25</ecNumber>
    </recommendedName>
</protein>
<feature type="binding site" evidence="7">
    <location>
        <position position="89"/>
    </location>
    <ligand>
        <name>Mg(2+)</name>
        <dbReference type="ChEBI" id="CHEBI:18420"/>
        <label>1</label>
        <note>catalytic</note>
    </ligand>
</feature>
<dbReference type="InterPro" id="IPR020583">
    <property type="entry name" value="Inositol_monoP_metal-BS"/>
</dbReference>
<evidence type="ECO:0000256" key="3">
    <source>
        <dbReference type="ARBA" id="ARBA00009759"/>
    </source>
</evidence>
<dbReference type="PANTHER" id="PTHR20854">
    <property type="entry name" value="INOSITOL MONOPHOSPHATASE"/>
    <property type="match status" value="1"/>
</dbReference>
<evidence type="ECO:0000313" key="9">
    <source>
        <dbReference type="EMBL" id="CAG8661338.1"/>
    </source>
</evidence>
<evidence type="ECO:0000256" key="8">
    <source>
        <dbReference type="RuleBase" id="RU364068"/>
    </source>
</evidence>
<dbReference type="Gene3D" id="3.30.540.10">
    <property type="entry name" value="Fructose-1,6-Bisphosphatase, subunit A, domain 1"/>
    <property type="match status" value="1"/>
</dbReference>
<accession>A0A9N9E5A5</accession>
<keyword evidence="6 7" id="KW-0460">Magnesium</keyword>
<dbReference type="FunFam" id="3.30.540.10:FF:000004">
    <property type="entry name" value="Inositol-1-monophosphatase"/>
    <property type="match status" value="1"/>
</dbReference>
<comment type="similarity">
    <text evidence="3 8">Belongs to the inositol monophosphatase superfamily.</text>
</comment>